<feature type="transmembrane region" description="Helical" evidence="12">
    <location>
        <begin position="305"/>
        <end position="331"/>
    </location>
</feature>
<comment type="subcellular location">
    <subcellularLocation>
        <location evidence="1">Endoplasmic reticulum membrane</location>
        <topology evidence="1">Multi-pass membrane protein</topology>
    </subcellularLocation>
</comment>
<name>A0A9P6UIK3_9FUNG</name>
<keyword evidence="4 12" id="KW-0812">Transmembrane</keyword>
<feature type="transmembrane region" description="Helical" evidence="12">
    <location>
        <begin position="275"/>
        <end position="293"/>
    </location>
</feature>
<evidence type="ECO:0000256" key="5">
    <source>
        <dbReference type="ARBA" id="ARBA00022801"/>
    </source>
</evidence>
<reference evidence="14" key="1">
    <citation type="journal article" date="2020" name="Fungal Divers.">
        <title>Resolving the Mortierellaceae phylogeny through synthesis of multi-gene phylogenetics and phylogenomics.</title>
        <authorList>
            <person name="Vandepol N."/>
            <person name="Liber J."/>
            <person name="Desiro A."/>
            <person name="Na H."/>
            <person name="Kennedy M."/>
            <person name="Barry K."/>
            <person name="Grigoriev I.V."/>
            <person name="Miller A.N."/>
            <person name="O'Donnell K."/>
            <person name="Stajich J.E."/>
            <person name="Bonito G."/>
        </authorList>
    </citation>
    <scope>NUCLEOTIDE SEQUENCE</scope>
    <source>
        <strain evidence="14">NVP60</strain>
    </source>
</reference>
<keyword evidence="7 12" id="KW-1133">Transmembrane helix</keyword>
<feature type="compositionally biased region" description="Low complexity" evidence="11">
    <location>
        <begin position="68"/>
        <end position="95"/>
    </location>
</feature>
<evidence type="ECO:0000256" key="7">
    <source>
        <dbReference type="ARBA" id="ARBA00022989"/>
    </source>
</evidence>
<dbReference type="GO" id="GO:0004222">
    <property type="term" value="F:metalloendopeptidase activity"/>
    <property type="evidence" value="ECO:0007669"/>
    <property type="project" value="InterPro"/>
</dbReference>
<evidence type="ECO:0000256" key="6">
    <source>
        <dbReference type="ARBA" id="ARBA00022824"/>
    </source>
</evidence>
<evidence type="ECO:0000313" key="14">
    <source>
        <dbReference type="EMBL" id="KAG0305739.1"/>
    </source>
</evidence>
<feature type="transmembrane region" description="Helical" evidence="12">
    <location>
        <begin position="143"/>
        <end position="161"/>
    </location>
</feature>
<feature type="region of interest" description="Disordered" evidence="11">
    <location>
        <begin position="63"/>
        <end position="95"/>
    </location>
</feature>
<feature type="transmembrane region" description="Helical" evidence="12">
    <location>
        <begin position="367"/>
        <end position="386"/>
    </location>
</feature>
<dbReference type="InterPro" id="IPR039731">
    <property type="entry name" value="Rce1"/>
</dbReference>
<keyword evidence="8 12" id="KW-0472">Membrane</keyword>
<evidence type="ECO:0000256" key="11">
    <source>
        <dbReference type="SAM" id="MobiDB-lite"/>
    </source>
</evidence>
<dbReference type="OrthoDB" id="271604at2759"/>
<organism evidence="14 15">
    <name type="scientific">Linnemannia gamsii</name>
    <dbReference type="NCBI Taxonomy" id="64522"/>
    <lineage>
        <taxon>Eukaryota</taxon>
        <taxon>Fungi</taxon>
        <taxon>Fungi incertae sedis</taxon>
        <taxon>Mucoromycota</taxon>
        <taxon>Mortierellomycotina</taxon>
        <taxon>Mortierellomycetes</taxon>
        <taxon>Mortierellales</taxon>
        <taxon>Mortierellaceae</taxon>
        <taxon>Linnemannia</taxon>
    </lineage>
</organism>
<keyword evidence="6" id="KW-0256">Endoplasmic reticulum</keyword>
<proteinExistence type="inferred from homology"/>
<evidence type="ECO:0000256" key="12">
    <source>
        <dbReference type="SAM" id="Phobius"/>
    </source>
</evidence>
<evidence type="ECO:0000256" key="1">
    <source>
        <dbReference type="ARBA" id="ARBA00004477"/>
    </source>
</evidence>
<dbReference type="GO" id="GO:0071586">
    <property type="term" value="P:CAAX-box protein processing"/>
    <property type="evidence" value="ECO:0007669"/>
    <property type="project" value="InterPro"/>
</dbReference>
<protein>
    <recommendedName>
        <fullName evidence="10">intramembrane prenyl-peptidase Rce1</fullName>
        <ecNumber evidence="10">3.4.26.1</ecNumber>
    </recommendedName>
</protein>
<evidence type="ECO:0000256" key="9">
    <source>
        <dbReference type="ARBA" id="ARBA00047280"/>
    </source>
</evidence>
<feature type="transmembrane region" description="Helical" evidence="12">
    <location>
        <begin position="12"/>
        <end position="31"/>
    </location>
</feature>
<evidence type="ECO:0000256" key="3">
    <source>
        <dbReference type="ARBA" id="ARBA00022670"/>
    </source>
</evidence>
<evidence type="ECO:0000256" key="4">
    <source>
        <dbReference type="ARBA" id="ARBA00022692"/>
    </source>
</evidence>
<dbReference type="PANTHER" id="PTHR13046:SF0">
    <property type="entry name" value="CAAX PRENYL PROTEASE 2"/>
    <property type="match status" value="1"/>
</dbReference>
<evidence type="ECO:0000256" key="2">
    <source>
        <dbReference type="ARBA" id="ARBA00006897"/>
    </source>
</evidence>
<comment type="similarity">
    <text evidence="2">Belongs to the peptidase U48 family.</text>
</comment>
<dbReference type="AlphaFoldDB" id="A0A9P6UIK3"/>
<keyword evidence="3 14" id="KW-0645">Protease</keyword>
<evidence type="ECO:0000259" key="13">
    <source>
        <dbReference type="Pfam" id="PF02517"/>
    </source>
</evidence>
<dbReference type="GO" id="GO:0005789">
    <property type="term" value="C:endoplasmic reticulum membrane"/>
    <property type="evidence" value="ECO:0007669"/>
    <property type="project" value="UniProtKB-SubCell"/>
</dbReference>
<feature type="domain" description="CAAX prenyl protease 2/Lysostaphin resistance protein A-like" evidence="13">
    <location>
        <begin position="241"/>
        <end position="350"/>
    </location>
</feature>
<sequence length="413" mass="45924">MSTFDPTISPWLAASSCVGFTILFVGSLYIFPVETAKSKLAKQVREHARYTAAAAAAAGTDQPLVNIHHSTTPPASPRPSSSSAISTHSNATTTSTSNALIITTTKAPSTADNRAHRKSARFQSPVENQKLDRNHPLVIKQRFKGIALTCFVVPFYLWWLFEFSGAISTDKSFWERLGRFLALLGISIPNNVFKLVNHVVLPLLLVGCLFMGPTLMMFLSNELPFQQAFDWATQRQHIQGLMGMRNFVVGPISEEFIFRACMVAIMANSGARMPLMIFVLPLVFGIAHINHAYESYVKKGRTRQALMGAAGMAAFQLLYTTLFGWFATFLFLRTSNLIGPCLCQTFCNMMGFPDVTNIQYFGRWKKWLYLTFVLGMVLFGLLLRPLTHPAWYGDEASSGYWNLTMGAPAPQES</sequence>
<dbReference type="PANTHER" id="PTHR13046">
    <property type="entry name" value="PROTEASE U48 CAAX PRENYL PROTEASE RCE1"/>
    <property type="match status" value="1"/>
</dbReference>
<dbReference type="Proteomes" id="UP000823405">
    <property type="component" value="Unassembled WGS sequence"/>
</dbReference>
<comment type="caution">
    <text evidence="14">The sequence shown here is derived from an EMBL/GenBank/DDBJ whole genome shotgun (WGS) entry which is preliminary data.</text>
</comment>
<dbReference type="InterPro" id="IPR003675">
    <property type="entry name" value="Rce1/LyrA-like_dom"/>
</dbReference>
<keyword evidence="15" id="KW-1185">Reference proteome</keyword>
<evidence type="ECO:0000256" key="10">
    <source>
        <dbReference type="ARBA" id="ARBA00049729"/>
    </source>
</evidence>
<keyword evidence="5" id="KW-0378">Hydrolase</keyword>
<evidence type="ECO:0000313" key="15">
    <source>
        <dbReference type="Proteomes" id="UP000823405"/>
    </source>
</evidence>
<gene>
    <name evidence="14" type="primary">RCE1</name>
    <name evidence="14" type="ORF">BGZ97_000994</name>
</gene>
<feature type="transmembrane region" description="Helical" evidence="12">
    <location>
        <begin position="199"/>
        <end position="219"/>
    </location>
</feature>
<accession>A0A9P6UIK3</accession>
<evidence type="ECO:0000256" key="8">
    <source>
        <dbReference type="ARBA" id="ARBA00023136"/>
    </source>
</evidence>
<dbReference type="Pfam" id="PF02517">
    <property type="entry name" value="Rce1-like"/>
    <property type="match status" value="1"/>
</dbReference>
<dbReference type="EC" id="3.4.26.1" evidence="10"/>
<dbReference type="EMBL" id="JAAAIN010001196">
    <property type="protein sequence ID" value="KAG0305739.1"/>
    <property type="molecule type" value="Genomic_DNA"/>
</dbReference>
<comment type="catalytic activity">
    <reaction evidence="9">
        <text>Hydrolyzes the peptide bond -P2-(S-farnesyl or geranylgeranyl)C-P1'-P2'-P3'-COOH where P1' and P2' are amino acids with aliphatic sidechains and P3' is any C-terminal residue.</text>
        <dbReference type="EC" id="3.4.26.1"/>
    </reaction>
</comment>